<keyword evidence="4" id="KW-0804">Transcription</keyword>
<dbReference type="InterPro" id="IPR003340">
    <property type="entry name" value="B3_DNA-bd"/>
</dbReference>
<reference evidence="7 8" key="1">
    <citation type="journal article" date="2024" name="G3 (Bethesda)">
        <title>Genome assembly of Hibiscus sabdariffa L. provides insights into metabolisms of medicinal natural products.</title>
        <authorList>
            <person name="Kim T."/>
        </authorList>
    </citation>
    <scope>NUCLEOTIDE SEQUENCE [LARGE SCALE GENOMIC DNA]</scope>
    <source>
        <strain evidence="7">TK-2024</strain>
        <tissue evidence="7">Old leaves</tissue>
    </source>
</reference>
<dbReference type="PROSITE" id="PS50863">
    <property type="entry name" value="B3"/>
    <property type="match status" value="1"/>
</dbReference>
<keyword evidence="3" id="KW-0238">DNA-binding</keyword>
<dbReference type="InterPro" id="IPR015300">
    <property type="entry name" value="DNA-bd_pseudobarrel_sf"/>
</dbReference>
<dbReference type="CDD" id="cd10017">
    <property type="entry name" value="B3_DNA"/>
    <property type="match status" value="1"/>
</dbReference>
<dbReference type="PANTHER" id="PTHR31140">
    <property type="entry name" value="B3 DOMAIN-CONTAINING TRANSCRIPTION FACTOR ABI3"/>
    <property type="match status" value="1"/>
</dbReference>
<dbReference type="InterPro" id="IPR044800">
    <property type="entry name" value="LEC2-like"/>
</dbReference>
<comment type="subcellular location">
    <subcellularLocation>
        <location evidence="1">Nucleus</location>
    </subcellularLocation>
</comment>
<proteinExistence type="predicted"/>
<dbReference type="Pfam" id="PF02362">
    <property type="entry name" value="B3"/>
    <property type="match status" value="1"/>
</dbReference>
<dbReference type="SUPFAM" id="SSF101936">
    <property type="entry name" value="DNA-binding pseudobarrel domain"/>
    <property type="match status" value="1"/>
</dbReference>
<comment type="caution">
    <text evidence="7">The sequence shown here is derived from an EMBL/GenBank/DDBJ whole genome shotgun (WGS) entry which is preliminary data.</text>
</comment>
<evidence type="ECO:0000313" key="7">
    <source>
        <dbReference type="EMBL" id="KAK9002519.1"/>
    </source>
</evidence>
<dbReference type="Gene3D" id="2.40.330.10">
    <property type="entry name" value="DNA-binding pseudobarrel domain"/>
    <property type="match status" value="1"/>
</dbReference>
<protein>
    <recommendedName>
        <fullName evidence="6">TF-B3 domain-containing protein</fullName>
    </recommendedName>
</protein>
<organism evidence="7 8">
    <name type="scientific">Hibiscus sabdariffa</name>
    <name type="common">roselle</name>
    <dbReference type="NCBI Taxonomy" id="183260"/>
    <lineage>
        <taxon>Eukaryota</taxon>
        <taxon>Viridiplantae</taxon>
        <taxon>Streptophyta</taxon>
        <taxon>Embryophyta</taxon>
        <taxon>Tracheophyta</taxon>
        <taxon>Spermatophyta</taxon>
        <taxon>Magnoliopsida</taxon>
        <taxon>eudicotyledons</taxon>
        <taxon>Gunneridae</taxon>
        <taxon>Pentapetalae</taxon>
        <taxon>rosids</taxon>
        <taxon>malvids</taxon>
        <taxon>Malvales</taxon>
        <taxon>Malvaceae</taxon>
        <taxon>Malvoideae</taxon>
        <taxon>Hibiscus</taxon>
    </lineage>
</organism>
<dbReference type="SMART" id="SM01019">
    <property type="entry name" value="B3"/>
    <property type="match status" value="1"/>
</dbReference>
<accession>A0ABR2QPB2</accession>
<gene>
    <name evidence="7" type="ORF">V6N11_025193</name>
</gene>
<evidence type="ECO:0000256" key="3">
    <source>
        <dbReference type="ARBA" id="ARBA00023125"/>
    </source>
</evidence>
<keyword evidence="2" id="KW-0805">Transcription regulation</keyword>
<sequence length="284" mass="32595">MAAINTSKSNVAGNENGDCVFRASKRLKTETNHQMMWLGTFKSDNKAAAAYDNATTIGLRTGDPNRDIQDVLNMIKGSSYQSKSADFIKIIHKKKDKFTCIQLFQKELTPSDVGKLNRLVIPKKHAIKHFPCIQKNQQRQINGGFEDIELVFYDKSMKSWRFRYCYCRSSQSFVFTRGWNRFVKDKKLRERDVIAFYTCEFPDEQKRGMNFFLIDVNYSNDGSSSSSVHRDRGDSNVELGLNLGKKFCCKLDHENWEEHCGSGGLKPSHNVERKKVTLFGAQIN</sequence>
<evidence type="ECO:0000256" key="5">
    <source>
        <dbReference type="ARBA" id="ARBA00023242"/>
    </source>
</evidence>
<evidence type="ECO:0000256" key="4">
    <source>
        <dbReference type="ARBA" id="ARBA00023163"/>
    </source>
</evidence>
<keyword evidence="8" id="KW-1185">Reference proteome</keyword>
<dbReference type="Proteomes" id="UP001396334">
    <property type="component" value="Unassembled WGS sequence"/>
</dbReference>
<dbReference type="PANTHER" id="PTHR31140:SF80">
    <property type="entry name" value="AP2_ERF AND B3 DOMAIN TRANSCRIPTION FACTOR"/>
    <property type="match status" value="1"/>
</dbReference>
<evidence type="ECO:0000313" key="8">
    <source>
        <dbReference type="Proteomes" id="UP001396334"/>
    </source>
</evidence>
<feature type="domain" description="TF-B3" evidence="6">
    <location>
        <begin position="104"/>
        <end position="220"/>
    </location>
</feature>
<evidence type="ECO:0000259" key="6">
    <source>
        <dbReference type="PROSITE" id="PS50863"/>
    </source>
</evidence>
<name>A0ABR2QPB2_9ROSI</name>
<evidence type="ECO:0000256" key="2">
    <source>
        <dbReference type="ARBA" id="ARBA00023015"/>
    </source>
</evidence>
<dbReference type="EMBL" id="JBBPBN010000035">
    <property type="protein sequence ID" value="KAK9002519.1"/>
    <property type="molecule type" value="Genomic_DNA"/>
</dbReference>
<keyword evidence="5" id="KW-0539">Nucleus</keyword>
<evidence type="ECO:0000256" key="1">
    <source>
        <dbReference type="ARBA" id="ARBA00004123"/>
    </source>
</evidence>